<evidence type="ECO:0000256" key="2">
    <source>
        <dbReference type="ARBA" id="ARBA00022741"/>
    </source>
</evidence>
<keyword evidence="2" id="KW-0547">Nucleotide-binding</keyword>
<keyword evidence="6" id="KW-1185">Reference proteome</keyword>
<dbReference type="PANTHER" id="PTHR42781">
    <property type="entry name" value="SPERMIDINE/PUTRESCINE IMPORT ATP-BINDING PROTEIN POTA"/>
    <property type="match status" value="1"/>
</dbReference>
<dbReference type="RefSeq" id="WP_090034434.1">
    <property type="nucleotide sequence ID" value="NZ_BONM01000020.1"/>
</dbReference>
<dbReference type="InterPro" id="IPR003593">
    <property type="entry name" value="AAA+_ATPase"/>
</dbReference>
<dbReference type="InterPro" id="IPR027417">
    <property type="entry name" value="P-loop_NTPase"/>
</dbReference>
<dbReference type="InterPro" id="IPR008995">
    <property type="entry name" value="Mo/tungstate-bd_C_term_dom"/>
</dbReference>
<dbReference type="GO" id="GO:0005524">
    <property type="term" value="F:ATP binding"/>
    <property type="evidence" value="ECO:0007669"/>
    <property type="project" value="UniProtKB-KW"/>
</dbReference>
<dbReference type="SMART" id="SM00382">
    <property type="entry name" value="AAA"/>
    <property type="match status" value="1"/>
</dbReference>
<dbReference type="EMBL" id="FOKA01000017">
    <property type="protein sequence ID" value="SFB35817.1"/>
    <property type="molecule type" value="Genomic_DNA"/>
</dbReference>
<gene>
    <name evidence="5" type="ORF">SAMN05421867_11725</name>
</gene>
<evidence type="ECO:0000256" key="3">
    <source>
        <dbReference type="ARBA" id="ARBA00022840"/>
    </source>
</evidence>
<evidence type="ECO:0000313" key="5">
    <source>
        <dbReference type="EMBL" id="SFB35817.1"/>
    </source>
</evidence>
<dbReference type="STRING" id="988821.SAMN05421867_11725"/>
<dbReference type="SUPFAM" id="SSF50331">
    <property type="entry name" value="MOP-like"/>
    <property type="match status" value="1"/>
</dbReference>
<name>A0A1I1ACV8_9CELL</name>
<dbReference type="PROSITE" id="PS50893">
    <property type="entry name" value="ABC_TRANSPORTER_2"/>
    <property type="match status" value="1"/>
</dbReference>
<keyword evidence="3 5" id="KW-0067">ATP-binding</keyword>
<proteinExistence type="predicted"/>
<dbReference type="SUPFAM" id="SSF52540">
    <property type="entry name" value="P-loop containing nucleoside triphosphate hydrolases"/>
    <property type="match status" value="1"/>
</dbReference>
<dbReference type="Pfam" id="PF00005">
    <property type="entry name" value="ABC_tran"/>
    <property type="match status" value="1"/>
</dbReference>
<reference evidence="5 6" key="1">
    <citation type="submission" date="2016-10" db="EMBL/GenBank/DDBJ databases">
        <authorList>
            <person name="de Groot N.N."/>
        </authorList>
    </citation>
    <scope>NUCLEOTIDE SEQUENCE [LARGE SCALE GENOMIC DNA]</scope>
    <source>
        <strain evidence="5 6">CGMCC 4.6945</strain>
    </source>
</reference>
<dbReference type="PROSITE" id="PS00211">
    <property type="entry name" value="ABC_TRANSPORTER_1"/>
    <property type="match status" value="1"/>
</dbReference>
<evidence type="ECO:0000259" key="4">
    <source>
        <dbReference type="PROSITE" id="PS50893"/>
    </source>
</evidence>
<dbReference type="InterPro" id="IPR003439">
    <property type="entry name" value="ABC_transporter-like_ATP-bd"/>
</dbReference>
<dbReference type="PANTHER" id="PTHR42781:SF4">
    <property type="entry name" value="SPERMIDINE_PUTRESCINE IMPORT ATP-BINDING PROTEIN POTA"/>
    <property type="match status" value="1"/>
</dbReference>
<keyword evidence="1" id="KW-0813">Transport</keyword>
<sequence length="377" mass="38804">MAAPTPVTTPDPPAPDGGLDAAVRVRRGDLVLDAALTARPGQVVAVLGPNGAGKTTLLRALAGLVPLVAGRVVVGGQVLDDVDAGVRVPAYRRGVGLLPQDHLLLPHLDARDNVAFGPRAQGLPRRRAREVADRWLAAVGAAHLAAARPRALSGGQAQRVALARALAVRPALLLLDEPTAALDALARLEVRSLLREHLPRADGTGVLVTHDVLDALALADHLVVLETGRVVQEGPPAAVVAAPRTPFVAGLVGLNLWEATVHGVRVRLDGGGELVTAVAPARPGPVLVTVRPGAVRVARAPVGTADDAGTGPADGWPARLVGLEHQGQAVRLRLQPTGRAGAALLADVEPDRVAALSVGAPELWVQVPPQEVVLQPR</sequence>
<dbReference type="InterPro" id="IPR017871">
    <property type="entry name" value="ABC_transporter-like_CS"/>
</dbReference>
<dbReference type="AlphaFoldDB" id="A0A1I1ACV8"/>
<dbReference type="Gene3D" id="3.40.50.300">
    <property type="entry name" value="P-loop containing nucleotide triphosphate hydrolases"/>
    <property type="match status" value="1"/>
</dbReference>
<dbReference type="Proteomes" id="UP000199012">
    <property type="component" value="Unassembled WGS sequence"/>
</dbReference>
<dbReference type="InterPro" id="IPR050093">
    <property type="entry name" value="ABC_SmlMolc_Importer"/>
</dbReference>
<accession>A0A1I1ACV8</accession>
<dbReference type="OrthoDB" id="9112331at2"/>
<feature type="domain" description="ABC transporter" evidence="4">
    <location>
        <begin position="16"/>
        <end position="252"/>
    </location>
</feature>
<evidence type="ECO:0000256" key="1">
    <source>
        <dbReference type="ARBA" id="ARBA00022448"/>
    </source>
</evidence>
<organism evidence="5 6">
    <name type="scientific">Cellulomonas marina</name>
    <dbReference type="NCBI Taxonomy" id="988821"/>
    <lineage>
        <taxon>Bacteria</taxon>
        <taxon>Bacillati</taxon>
        <taxon>Actinomycetota</taxon>
        <taxon>Actinomycetes</taxon>
        <taxon>Micrococcales</taxon>
        <taxon>Cellulomonadaceae</taxon>
        <taxon>Cellulomonas</taxon>
    </lineage>
</organism>
<evidence type="ECO:0000313" key="6">
    <source>
        <dbReference type="Proteomes" id="UP000199012"/>
    </source>
</evidence>
<protein>
    <submittedName>
        <fullName evidence="5">Molybdate transport system ATP-binding protein</fullName>
    </submittedName>
</protein>
<dbReference type="GO" id="GO:0016887">
    <property type="term" value="F:ATP hydrolysis activity"/>
    <property type="evidence" value="ECO:0007669"/>
    <property type="project" value="InterPro"/>
</dbReference>